<dbReference type="InterPro" id="IPR004390">
    <property type="entry name" value="SR_rcpt_FtsY"/>
</dbReference>
<comment type="catalytic activity">
    <reaction evidence="8">
        <text>GTP + H2O = GDP + phosphate + H(+)</text>
        <dbReference type="Rhea" id="RHEA:19669"/>
        <dbReference type="ChEBI" id="CHEBI:15377"/>
        <dbReference type="ChEBI" id="CHEBI:15378"/>
        <dbReference type="ChEBI" id="CHEBI:37565"/>
        <dbReference type="ChEBI" id="CHEBI:43474"/>
        <dbReference type="ChEBI" id="CHEBI:58189"/>
        <dbReference type="EC" id="3.6.5.4"/>
    </reaction>
</comment>
<evidence type="ECO:0000259" key="10">
    <source>
        <dbReference type="PROSITE" id="PS00300"/>
    </source>
</evidence>
<evidence type="ECO:0000256" key="8">
    <source>
        <dbReference type="HAMAP-Rule" id="MF_00920"/>
    </source>
</evidence>
<feature type="compositionally biased region" description="Low complexity" evidence="9">
    <location>
        <begin position="329"/>
        <end position="368"/>
    </location>
</feature>
<dbReference type="HAMAP" id="MF_00920">
    <property type="entry name" value="FtsY"/>
    <property type="match status" value="1"/>
</dbReference>
<dbReference type="PANTHER" id="PTHR43134">
    <property type="entry name" value="SIGNAL RECOGNITION PARTICLE RECEPTOR SUBUNIT ALPHA"/>
    <property type="match status" value="1"/>
</dbReference>
<comment type="function">
    <text evidence="8">Involved in targeting and insertion of nascent membrane proteins into the cytoplasmic membrane. Acts as a receptor for the complex formed by the signal recognition particle (SRP) and the ribosome-nascent chain (RNC).</text>
</comment>
<evidence type="ECO:0000256" key="4">
    <source>
        <dbReference type="ARBA" id="ARBA00022801"/>
    </source>
</evidence>
<keyword evidence="5 8" id="KW-0342">GTP-binding</keyword>
<dbReference type="GO" id="GO:0005886">
    <property type="term" value="C:plasma membrane"/>
    <property type="evidence" value="ECO:0007669"/>
    <property type="project" value="UniProtKB-SubCell"/>
</dbReference>
<dbReference type="Gene3D" id="1.20.120.140">
    <property type="entry name" value="Signal recognition particle SRP54, nucleotide-binding domain"/>
    <property type="match status" value="1"/>
</dbReference>
<dbReference type="InterPro" id="IPR027417">
    <property type="entry name" value="P-loop_NTPase"/>
</dbReference>
<comment type="subcellular location">
    <subcellularLocation>
        <location evidence="8">Cell membrane</location>
        <topology evidence="8">Peripheral membrane protein</topology>
        <orientation evidence="8">Cytoplasmic side</orientation>
    </subcellularLocation>
    <subcellularLocation>
        <location evidence="8">Cytoplasm</location>
    </subcellularLocation>
</comment>
<evidence type="ECO:0000256" key="5">
    <source>
        <dbReference type="ARBA" id="ARBA00023134"/>
    </source>
</evidence>
<evidence type="ECO:0000256" key="3">
    <source>
        <dbReference type="ARBA" id="ARBA00022741"/>
    </source>
</evidence>
<dbReference type="InterPro" id="IPR000897">
    <property type="entry name" value="SRP54_GTPase_dom"/>
</dbReference>
<feature type="binding site" evidence="8">
    <location>
        <begin position="194"/>
        <end position="198"/>
    </location>
    <ligand>
        <name>GTP</name>
        <dbReference type="ChEBI" id="CHEBI:37565"/>
    </ligand>
</feature>
<reference evidence="11" key="1">
    <citation type="journal article" date="2014" name="Genome Biol. Evol.">
        <title>Pangenome evidence for extensive interdomain horizontal transfer affecting lineage core and shell genes in uncultured planktonic thaumarchaeota and euryarchaeota.</title>
        <authorList>
            <person name="Deschamps P."/>
            <person name="Zivanovic Y."/>
            <person name="Moreira D."/>
            <person name="Rodriguez-Valera F."/>
            <person name="Lopez-Garcia P."/>
        </authorList>
    </citation>
    <scope>NUCLEOTIDE SEQUENCE</scope>
</reference>
<dbReference type="SUPFAM" id="SSF47364">
    <property type="entry name" value="Domain of the SRP/SRP receptor G-proteins"/>
    <property type="match status" value="1"/>
</dbReference>
<keyword evidence="4 8" id="KW-0378">Hydrolase</keyword>
<evidence type="ECO:0000256" key="7">
    <source>
        <dbReference type="ARBA" id="ARBA00023170"/>
    </source>
</evidence>
<dbReference type="AlphaFoldDB" id="A0A075FZ64"/>
<dbReference type="SMART" id="SM00963">
    <property type="entry name" value="SRP54_N"/>
    <property type="match status" value="1"/>
</dbReference>
<dbReference type="SUPFAM" id="SSF52540">
    <property type="entry name" value="P-loop containing nucleoside triphosphate hydrolases"/>
    <property type="match status" value="1"/>
</dbReference>
<dbReference type="GO" id="GO:0005737">
    <property type="term" value="C:cytoplasm"/>
    <property type="evidence" value="ECO:0007669"/>
    <property type="project" value="UniProtKB-SubCell"/>
</dbReference>
<dbReference type="Pfam" id="PF02881">
    <property type="entry name" value="SRP54_N"/>
    <property type="match status" value="1"/>
</dbReference>
<keyword evidence="2 8" id="KW-0963">Cytoplasm</keyword>
<dbReference type="NCBIfam" id="TIGR00064">
    <property type="entry name" value="ftsY"/>
    <property type="match status" value="1"/>
</dbReference>
<dbReference type="InterPro" id="IPR013822">
    <property type="entry name" value="Signal_recog_particl_SRP54_hlx"/>
</dbReference>
<name>A0A075FZ64_9ARCH</name>
<dbReference type="Pfam" id="PF00448">
    <property type="entry name" value="SRP54"/>
    <property type="match status" value="1"/>
</dbReference>
<dbReference type="GO" id="GO:0006614">
    <property type="term" value="P:SRP-dependent cotranslational protein targeting to membrane"/>
    <property type="evidence" value="ECO:0007669"/>
    <property type="project" value="InterPro"/>
</dbReference>
<dbReference type="InterPro" id="IPR036225">
    <property type="entry name" value="SRP/SRP_N"/>
</dbReference>
<dbReference type="InterPro" id="IPR003593">
    <property type="entry name" value="AAA+_ATPase"/>
</dbReference>
<dbReference type="EC" id="3.6.5.4" evidence="8"/>
<feature type="domain" description="SRP54-type proteins GTP-binding" evidence="10">
    <location>
        <begin position="273"/>
        <end position="286"/>
    </location>
</feature>
<evidence type="ECO:0000256" key="9">
    <source>
        <dbReference type="SAM" id="MobiDB-lite"/>
    </source>
</evidence>
<sequence>MFEKLSNAFSNVAKSLGEKELKENDIDDMLTQLEISLLESDVATEVIDNIKSDLKEKLIGVKVNKKEIEDFVRKSLIENISSMFDEAGSFDLISDIKLKTDPQDPYLILFVGINGTGKTTTIAKIANLLQKNKISLVVAASDTFRAGAIEQLRGHTNKLNLKLVAQNYGSDPAAVAHDALLYAKSHKVDCVLIDSAGRMQTNKNLMEQITKISKVVNPDLKIFVGDSLAGNDTVSQAREFYEHTNFDGAVLTKSDADSRGGAALSIVAVTKKPVVYIGTGQGYDDLELFNKDTFLEKVFGSSAEPEPVVEPEPVAEPEPVVEPEPVAEPEPVVEPVAEPEPVVEPVAEPEPVVEPVAEPEPVVEPVAEPEIKESTTDPFDGIKTKDIEDFAELFDVPPPSSDKEAFAMGKKYASGLLMGGQNR</sequence>
<protein>
    <recommendedName>
        <fullName evidence="8">Signal recognition particle receptor FtsY</fullName>
        <shortName evidence="8">SRP receptor</shortName>
        <ecNumber evidence="8">3.6.5.4</ecNumber>
    </recommendedName>
</protein>
<organism evidence="11">
    <name type="scientific">uncultured marine thaumarchaeote AD1000_89_F09</name>
    <dbReference type="NCBI Taxonomy" id="1455947"/>
    <lineage>
        <taxon>Archaea</taxon>
        <taxon>Nitrososphaerota</taxon>
        <taxon>environmental samples</taxon>
    </lineage>
</organism>
<keyword evidence="7 8" id="KW-0675">Receptor</keyword>
<comment type="subunit">
    <text evidence="8">Part of the signal recognition particle protein translocation system, which is composed of SRP and FtsY.</text>
</comment>
<accession>A0A075FZ64</accession>
<evidence type="ECO:0000256" key="6">
    <source>
        <dbReference type="ARBA" id="ARBA00023136"/>
    </source>
</evidence>
<feature type="binding site" evidence="8">
    <location>
        <begin position="112"/>
        <end position="119"/>
    </location>
    <ligand>
        <name>GTP</name>
        <dbReference type="ChEBI" id="CHEBI:37565"/>
    </ligand>
</feature>
<feature type="compositionally biased region" description="Basic and acidic residues" evidence="9">
    <location>
        <begin position="369"/>
        <end position="382"/>
    </location>
</feature>
<keyword evidence="3 8" id="KW-0547">Nucleotide-binding</keyword>
<evidence type="ECO:0000256" key="2">
    <source>
        <dbReference type="ARBA" id="ARBA00022490"/>
    </source>
</evidence>
<keyword evidence="6 8" id="KW-0472">Membrane</keyword>
<dbReference type="GO" id="GO:0005525">
    <property type="term" value="F:GTP binding"/>
    <property type="evidence" value="ECO:0007669"/>
    <property type="project" value="UniProtKB-UniRule"/>
</dbReference>
<dbReference type="SMART" id="SM00382">
    <property type="entry name" value="AAA"/>
    <property type="match status" value="1"/>
</dbReference>
<gene>
    <name evidence="8 11" type="primary">ftsY</name>
</gene>
<comment type="similarity">
    <text evidence="8">Belongs to the GTP-binding SRP family. FtsY subfamily.</text>
</comment>
<dbReference type="GO" id="GO:0005047">
    <property type="term" value="F:signal recognition particle binding"/>
    <property type="evidence" value="ECO:0007669"/>
    <property type="project" value="TreeGrafter"/>
</dbReference>
<dbReference type="Gene3D" id="3.40.50.300">
    <property type="entry name" value="P-loop containing nucleotide triphosphate hydrolases"/>
    <property type="match status" value="1"/>
</dbReference>
<dbReference type="CDD" id="cd17874">
    <property type="entry name" value="FtsY"/>
    <property type="match status" value="1"/>
</dbReference>
<feature type="binding site" evidence="8">
    <location>
        <begin position="252"/>
        <end position="255"/>
    </location>
    <ligand>
        <name>GTP</name>
        <dbReference type="ChEBI" id="CHEBI:37565"/>
    </ligand>
</feature>
<keyword evidence="1 8" id="KW-1003">Cell membrane</keyword>
<feature type="compositionally biased region" description="Acidic residues" evidence="9">
    <location>
        <begin position="307"/>
        <end position="327"/>
    </location>
</feature>
<dbReference type="SMART" id="SM00962">
    <property type="entry name" value="SRP54"/>
    <property type="match status" value="1"/>
</dbReference>
<evidence type="ECO:0000256" key="1">
    <source>
        <dbReference type="ARBA" id="ARBA00022475"/>
    </source>
</evidence>
<dbReference type="PANTHER" id="PTHR43134:SF1">
    <property type="entry name" value="SIGNAL RECOGNITION PARTICLE RECEPTOR SUBUNIT ALPHA"/>
    <property type="match status" value="1"/>
</dbReference>
<dbReference type="PROSITE" id="PS00300">
    <property type="entry name" value="SRP54"/>
    <property type="match status" value="1"/>
</dbReference>
<proteinExistence type="inferred from homology"/>
<dbReference type="EMBL" id="KF900497">
    <property type="protein sequence ID" value="AIE97070.1"/>
    <property type="molecule type" value="Genomic_DNA"/>
</dbReference>
<dbReference type="FunFam" id="3.40.50.300:FF:000566">
    <property type="entry name" value="Signal recognition particle receptor subunit alpha"/>
    <property type="match status" value="1"/>
</dbReference>
<dbReference type="InterPro" id="IPR042101">
    <property type="entry name" value="SRP54_N_sf"/>
</dbReference>
<evidence type="ECO:0000313" key="11">
    <source>
        <dbReference type="EMBL" id="AIE97070.1"/>
    </source>
</evidence>
<feature type="region of interest" description="Disordered" evidence="9">
    <location>
        <begin position="302"/>
        <end position="382"/>
    </location>
</feature>
<dbReference type="GO" id="GO:0003924">
    <property type="term" value="F:GTPase activity"/>
    <property type="evidence" value="ECO:0007669"/>
    <property type="project" value="UniProtKB-UniRule"/>
</dbReference>